<sequence length="76" mass="8359">MLTVASLTPDQFRIDLKAKIIELVISLETRHEQSGSPVHIYEYLVGDETGCVILNTKSGMYSEIACTFISGPNTIV</sequence>
<dbReference type="STRING" id="35722.A0A0B7NFT9"/>
<protein>
    <submittedName>
        <fullName evidence="1">Uncharacterized protein</fullName>
    </submittedName>
</protein>
<proteinExistence type="predicted"/>
<name>A0A0B7NFT9_9FUNG</name>
<dbReference type="AlphaFoldDB" id="A0A0B7NFT9"/>
<accession>A0A0B7NFT9</accession>
<dbReference type="SUPFAM" id="SSF50249">
    <property type="entry name" value="Nucleic acid-binding proteins"/>
    <property type="match status" value="1"/>
</dbReference>
<organism evidence="1 2">
    <name type="scientific">Parasitella parasitica</name>
    <dbReference type="NCBI Taxonomy" id="35722"/>
    <lineage>
        <taxon>Eukaryota</taxon>
        <taxon>Fungi</taxon>
        <taxon>Fungi incertae sedis</taxon>
        <taxon>Mucoromycota</taxon>
        <taxon>Mucoromycotina</taxon>
        <taxon>Mucoromycetes</taxon>
        <taxon>Mucorales</taxon>
        <taxon>Mucorineae</taxon>
        <taxon>Mucoraceae</taxon>
        <taxon>Parasitella</taxon>
    </lineage>
</organism>
<reference evidence="1 2" key="1">
    <citation type="submission" date="2014-09" db="EMBL/GenBank/DDBJ databases">
        <authorList>
            <person name="Ellenberger Sabrina"/>
        </authorList>
    </citation>
    <scope>NUCLEOTIDE SEQUENCE [LARGE SCALE GENOMIC DNA]</scope>
    <source>
        <strain evidence="1 2">CBS 412.66</strain>
    </source>
</reference>
<evidence type="ECO:0000313" key="1">
    <source>
        <dbReference type="EMBL" id="CEP17376.1"/>
    </source>
</evidence>
<dbReference type="InterPro" id="IPR012340">
    <property type="entry name" value="NA-bd_OB-fold"/>
</dbReference>
<dbReference type="OrthoDB" id="2274046at2759"/>
<evidence type="ECO:0000313" key="2">
    <source>
        <dbReference type="Proteomes" id="UP000054107"/>
    </source>
</evidence>
<gene>
    <name evidence="1" type="primary">PARPA_11672.1 scaffold 44482</name>
</gene>
<keyword evidence="2" id="KW-1185">Reference proteome</keyword>
<dbReference type="EMBL" id="LN733663">
    <property type="protein sequence ID" value="CEP17376.1"/>
    <property type="molecule type" value="Genomic_DNA"/>
</dbReference>
<dbReference type="Proteomes" id="UP000054107">
    <property type="component" value="Unassembled WGS sequence"/>
</dbReference>